<feature type="chain" id="PRO_5038380149" description="DUF5667 domain-containing protein" evidence="1">
    <location>
        <begin position="23"/>
        <end position="196"/>
    </location>
</feature>
<keyword evidence="3" id="KW-1185">Reference proteome</keyword>
<evidence type="ECO:0000313" key="3">
    <source>
        <dbReference type="Proteomes" id="UP000433181"/>
    </source>
</evidence>
<evidence type="ECO:0000256" key="1">
    <source>
        <dbReference type="SAM" id="SignalP"/>
    </source>
</evidence>
<dbReference type="EMBL" id="VUNR01000008">
    <property type="protein sequence ID" value="MSU08513.1"/>
    <property type="molecule type" value="Genomic_DNA"/>
</dbReference>
<dbReference type="GeneID" id="96778442"/>
<reference evidence="2 3" key="1">
    <citation type="submission" date="2019-08" db="EMBL/GenBank/DDBJ databases">
        <title>In-depth cultivation of the pig gut microbiome towards novel bacterial diversity and tailored functional studies.</title>
        <authorList>
            <person name="Wylensek D."/>
            <person name="Hitch T.C.A."/>
            <person name="Clavel T."/>
        </authorList>
    </citation>
    <scope>NUCLEOTIDE SEQUENCE [LARGE SCALE GENOMIC DNA]</scope>
    <source>
        <strain evidence="2 3">WCA-693-APC-5D-A</strain>
    </source>
</reference>
<name>A0A6I2UAH1_9FIRM</name>
<gene>
    <name evidence="2" type="ORF">FYJ84_05885</name>
</gene>
<keyword evidence="1" id="KW-0732">Signal</keyword>
<feature type="signal peptide" evidence="1">
    <location>
        <begin position="1"/>
        <end position="22"/>
    </location>
</feature>
<proteinExistence type="predicted"/>
<dbReference type="RefSeq" id="WP_154406674.1">
    <property type="nucleotide sequence ID" value="NZ_JAQXJM010000151.1"/>
</dbReference>
<accession>A0A6I2UAH1</accession>
<evidence type="ECO:0008006" key="4">
    <source>
        <dbReference type="Google" id="ProtNLM"/>
    </source>
</evidence>
<dbReference type="AlphaFoldDB" id="A0A6I2UAH1"/>
<dbReference type="Proteomes" id="UP000433181">
    <property type="component" value="Unassembled WGS sequence"/>
</dbReference>
<protein>
    <recommendedName>
        <fullName evidence="4">DUF5667 domain-containing protein</fullName>
    </recommendedName>
</protein>
<evidence type="ECO:0000313" key="2">
    <source>
        <dbReference type="EMBL" id="MSU08513.1"/>
    </source>
</evidence>
<comment type="caution">
    <text evidence="2">The sequence shown here is derived from an EMBL/GenBank/DDBJ whole genome shotgun (WGS) entry which is preliminary data.</text>
</comment>
<organism evidence="2 3">
    <name type="scientific">Anaerovibrio slackiae</name>
    <dbReference type="NCBI Taxonomy" id="2652309"/>
    <lineage>
        <taxon>Bacteria</taxon>
        <taxon>Bacillati</taxon>
        <taxon>Bacillota</taxon>
        <taxon>Negativicutes</taxon>
        <taxon>Selenomonadales</taxon>
        <taxon>Selenomonadaceae</taxon>
        <taxon>Anaerovibrio</taxon>
    </lineage>
</organism>
<sequence>MPNKKVFYGFCLTLALSIFAIARSVLLSPAGDAPADESAIRHITAQQQIFDGWYTDYKKQLDVLDYNWAQCQAIVSDYHNDNISINTVYTRLTLLEHQAQQADESLQKLPPPISLDDTNYDLTTLLLHKTQSYANAQLETIRALRTAADPANIKAETHEEQSRQLRETMLRKAPDCLFTAPETSSLRSRLTLPENS</sequence>